<comment type="caution">
    <text evidence="2">The sequence shown here is derived from an EMBL/GenBank/DDBJ whole genome shotgun (WGS) entry which is preliminary data.</text>
</comment>
<dbReference type="InterPro" id="IPR013024">
    <property type="entry name" value="GGCT-like"/>
</dbReference>
<feature type="domain" description="Gamma-glutamylcyclotransferase AIG2-like" evidence="1">
    <location>
        <begin position="9"/>
        <end position="136"/>
    </location>
</feature>
<keyword evidence="3" id="KW-1185">Reference proteome</keyword>
<evidence type="ECO:0000313" key="2">
    <source>
        <dbReference type="EMBL" id="GAA0344248.1"/>
    </source>
</evidence>
<dbReference type="Proteomes" id="UP001500063">
    <property type="component" value="Unassembled WGS sequence"/>
</dbReference>
<dbReference type="InterPro" id="IPR009288">
    <property type="entry name" value="AIG2-like_dom"/>
</dbReference>
<organism evidence="2 3">
    <name type="scientific">Streptomyces blastmyceticus</name>
    <dbReference type="NCBI Taxonomy" id="68180"/>
    <lineage>
        <taxon>Bacteria</taxon>
        <taxon>Bacillati</taxon>
        <taxon>Actinomycetota</taxon>
        <taxon>Actinomycetes</taxon>
        <taxon>Kitasatosporales</taxon>
        <taxon>Streptomycetaceae</taxon>
        <taxon>Streptomyces</taxon>
    </lineage>
</organism>
<dbReference type="InterPro" id="IPR036568">
    <property type="entry name" value="GGCT-like_sf"/>
</dbReference>
<dbReference type="EMBL" id="BAAABW010000012">
    <property type="protein sequence ID" value="GAA0344248.1"/>
    <property type="molecule type" value="Genomic_DNA"/>
</dbReference>
<evidence type="ECO:0000313" key="3">
    <source>
        <dbReference type="Proteomes" id="UP001500063"/>
    </source>
</evidence>
<dbReference type="Pfam" id="PF06094">
    <property type="entry name" value="GGACT"/>
    <property type="match status" value="1"/>
</dbReference>
<evidence type="ECO:0000259" key="1">
    <source>
        <dbReference type="Pfam" id="PF06094"/>
    </source>
</evidence>
<proteinExistence type="predicted"/>
<dbReference type="SUPFAM" id="SSF110857">
    <property type="entry name" value="Gamma-glutamyl cyclotransferase-like"/>
    <property type="match status" value="1"/>
</dbReference>
<protein>
    <submittedName>
        <fullName evidence="2">Gamma-glutamylcyclotransferase</fullName>
    </submittedName>
</protein>
<reference evidence="2 3" key="1">
    <citation type="journal article" date="2019" name="Int. J. Syst. Evol. Microbiol.">
        <title>The Global Catalogue of Microorganisms (GCM) 10K type strain sequencing project: providing services to taxonomists for standard genome sequencing and annotation.</title>
        <authorList>
            <consortium name="The Broad Institute Genomics Platform"/>
            <consortium name="The Broad Institute Genome Sequencing Center for Infectious Disease"/>
            <person name="Wu L."/>
            <person name="Ma J."/>
        </authorList>
    </citation>
    <scope>NUCLEOTIDE SEQUENCE [LARGE SCALE GENOMIC DNA]</scope>
    <source>
        <strain evidence="2 3">JCM 4565</strain>
    </source>
</reference>
<name>A0ABN0WQK5_9ACTN</name>
<dbReference type="Gene3D" id="3.10.490.10">
    <property type="entry name" value="Gamma-glutamyl cyclotransferase-like"/>
    <property type="match status" value="1"/>
</dbReference>
<sequence>MVDRELLPVFVYGTLRPGRGNHARLLRGRTVAEEPARMRGAALYEGPGYPYAVADPEGEILGEALWLPADRYDALLASLDALEGYAPGGSANHYVQVIRPVRLTGGDTVRAWVYLAEEGLAARLRLRGRRVEGGNWPE</sequence>
<gene>
    <name evidence="2" type="ORF">GCM10010319_20510</name>
</gene>
<accession>A0ABN0WQK5</accession>
<dbReference type="CDD" id="cd06661">
    <property type="entry name" value="GGCT_like"/>
    <property type="match status" value="1"/>
</dbReference>